<dbReference type="AlphaFoldDB" id="A0A6M3K4M3"/>
<reference evidence="1" key="1">
    <citation type="submission" date="2020-03" db="EMBL/GenBank/DDBJ databases">
        <title>The deep terrestrial virosphere.</title>
        <authorList>
            <person name="Holmfeldt K."/>
            <person name="Nilsson E."/>
            <person name="Simone D."/>
            <person name="Lopez-Fernandez M."/>
            <person name="Wu X."/>
            <person name="de Brujin I."/>
            <person name="Lundin D."/>
            <person name="Andersson A."/>
            <person name="Bertilsson S."/>
            <person name="Dopson M."/>
        </authorList>
    </citation>
    <scope>NUCLEOTIDE SEQUENCE</scope>
    <source>
        <strain evidence="1">MM415A01366</strain>
    </source>
</reference>
<accession>A0A6M3K4M3</accession>
<organism evidence="1">
    <name type="scientific">viral metagenome</name>
    <dbReference type="NCBI Taxonomy" id="1070528"/>
    <lineage>
        <taxon>unclassified sequences</taxon>
        <taxon>metagenomes</taxon>
        <taxon>organismal metagenomes</taxon>
    </lineage>
</organism>
<dbReference type="EMBL" id="MT142262">
    <property type="protein sequence ID" value="QJA77064.1"/>
    <property type="molecule type" value="Genomic_DNA"/>
</dbReference>
<gene>
    <name evidence="1" type="ORF">MM415A01366_0004</name>
</gene>
<evidence type="ECO:0008006" key="2">
    <source>
        <dbReference type="Google" id="ProtNLM"/>
    </source>
</evidence>
<evidence type="ECO:0000313" key="1">
    <source>
        <dbReference type="EMBL" id="QJA77064.1"/>
    </source>
</evidence>
<proteinExistence type="predicted"/>
<protein>
    <recommendedName>
        <fullName evidence="2">DUF488 family protein</fullName>
    </recommendedName>
</protein>
<name>A0A6M3K4M3_9ZZZZ</name>
<sequence>MIFTSTFAKHGNKVNAVSIAVWHPAWFNPAQTYLALVPPIDLIAKYKKGWVTKQYYMLVYNDQLERLDIDRTASDLRGKILLCYERVPLFCHRHLVSDWLNRNGHECEEISERS</sequence>